<name>A0ABV7IDV9_9RHOB</name>
<dbReference type="EC" id="2.4.-.-" evidence="2"/>
<dbReference type="Pfam" id="PF13692">
    <property type="entry name" value="Glyco_trans_1_4"/>
    <property type="match status" value="1"/>
</dbReference>
<dbReference type="Proteomes" id="UP001595557">
    <property type="component" value="Unassembled WGS sequence"/>
</dbReference>
<dbReference type="SUPFAM" id="SSF53756">
    <property type="entry name" value="UDP-Glycosyltransferase/glycogen phosphorylase"/>
    <property type="match status" value="1"/>
</dbReference>
<keyword evidence="2" id="KW-0328">Glycosyltransferase</keyword>
<dbReference type="Pfam" id="PF13579">
    <property type="entry name" value="Glyco_trans_4_4"/>
    <property type="match status" value="1"/>
</dbReference>
<proteinExistence type="predicted"/>
<feature type="domain" description="Glycosyltransferase subfamily 4-like N-terminal" evidence="1">
    <location>
        <begin position="13"/>
        <end position="164"/>
    </location>
</feature>
<dbReference type="RefSeq" id="WP_207467423.1">
    <property type="nucleotide sequence ID" value="NZ_JAFNAW010000015.1"/>
</dbReference>
<evidence type="ECO:0000313" key="2">
    <source>
        <dbReference type="EMBL" id="MFC3168794.1"/>
    </source>
</evidence>
<protein>
    <submittedName>
        <fullName evidence="2">Glycosyltransferase</fullName>
        <ecNumber evidence="2">2.4.-.-</ecNumber>
    </submittedName>
</protein>
<dbReference type="GO" id="GO:0016757">
    <property type="term" value="F:glycosyltransferase activity"/>
    <property type="evidence" value="ECO:0007669"/>
    <property type="project" value="UniProtKB-KW"/>
</dbReference>
<keyword evidence="3" id="KW-1185">Reference proteome</keyword>
<evidence type="ECO:0000259" key="1">
    <source>
        <dbReference type="Pfam" id="PF13579"/>
    </source>
</evidence>
<sequence length="374" mass="41220">MKILFIQGGFDAGGAEKIVAMLARHRAAKGDEVVVAGMLMPEKGSYFDYPPDIRLVSFETGRSRYGRSKHFHRLVWLRRLLRREKPDLVISMLTKINVLTLTASIRTGIRVIVSERNNPHKQATALLRHAQTLMMRRANGIVMQTDRARMALPGHCRSRAKVIVNACPPIPVQRQPQDQGCRIVAVGRLDPQKGYDLLLQAFASLKPIPEGVTLTIFGEGPSRPELEAQRDALGLADTVSLPGRSAGPADWLARADLLVVSSRFEGYMNTLTEATITGIPVVAFDCDYGPREQIFPGRNGVLVPPEDVGALARAMHELALSPERRRELSGHTDHAIWMHDPARILSEWDALIDDRVPVSVASSLPAAGLDRSMS</sequence>
<reference evidence="3" key="1">
    <citation type="journal article" date="2019" name="Int. J. Syst. Evol. Microbiol.">
        <title>The Global Catalogue of Microorganisms (GCM) 10K type strain sequencing project: providing services to taxonomists for standard genome sequencing and annotation.</title>
        <authorList>
            <consortium name="The Broad Institute Genomics Platform"/>
            <consortium name="The Broad Institute Genome Sequencing Center for Infectious Disease"/>
            <person name="Wu L."/>
            <person name="Ma J."/>
        </authorList>
    </citation>
    <scope>NUCLEOTIDE SEQUENCE [LARGE SCALE GENOMIC DNA]</scope>
    <source>
        <strain evidence="3">KCTC 52239</strain>
    </source>
</reference>
<dbReference type="EMBL" id="JBHRTE010000048">
    <property type="protein sequence ID" value="MFC3168794.1"/>
    <property type="molecule type" value="Genomic_DNA"/>
</dbReference>
<evidence type="ECO:0000313" key="3">
    <source>
        <dbReference type="Proteomes" id="UP001595557"/>
    </source>
</evidence>
<accession>A0ABV7IDV9</accession>
<dbReference type="InterPro" id="IPR028098">
    <property type="entry name" value="Glyco_trans_4-like_N"/>
</dbReference>
<comment type="caution">
    <text evidence="2">The sequence shown here is derived from an EMBL/GenBank/DDBJ whole genome shotgun (WGS) entry which is preliminary data.</text>
</comment>
<gene>
    <name evidence="2" type="ORF">ACFOD7_12120</name>
</gene>
<dbReference type="Gene3D" id="3.40.50.2000">
    <property type="entry name" value="Glycogen Phosphorylase B"/>
    <property type="match status" value="2"/>
</dbReference>
<dbReference type="PANTHER" id="PTHR12526">
    <property type="entry name" value="GLYCOSYLTRANSFERASE"/>
    <property type="match status" value="1"/>
</dbReference>
<organism evidence="2 3">
    <name type="scientific">Paracoccus fontiphilus</name>
    <dbReference type="NCBI Taxonomy" id="1815556"/>
    <lineage>
        <taxon>Bacteria</taxon>
        <taxon>Pseudomonadati</taxon>
        <taxon>Pseudomonadota</taxon>
        <taxon>Alphaproteobacteria</taxon>
        <taxon>Rhodobacterales</taxon>
        <taxon>Paracoccaceae</taxon>
        <taxon>Paracoccus</taxon>
    </lineage>
</organism>
<keyword evidence="2" id="KW-0808">Transferase</keyword>